<dbReference type="RefSeq" id="WP_064550350.1">
    <property type="nucleotide sequence ID" value="NZ_LXMA01000002.1"/>
</dbReference>
<dbReference type="EMBL" id="LXMA01000002">
    <property type="protein sequence ID" value="OAT74074.1"/>
    <property type="molecule type" value="Genomic_DNA"/>
</dbReference>
<reference evidence="2" key="1">
    <citation type="submission" date="2016-05" db="EMBL/GenBank/DDBJ databases">
        <authorList>
            <person name="Wang W."/>
            <person name="Zhu L."/>
        </authorList>
    </citation>
    <scope>NUCLEOTIDE SEQUENCE [LARGE SCALE GENOMIC DNA]</scope>
    <source>
        <strain evidence="2">W-2</strain>
    </source>
</reference>
<dbReference type="Proteomes" id="UP000078290">
    <property type="component" value="Unassembled WGS sequence"/>
</dbReference>
<proteinExistence type="predicted"/>
<sequence>MTAEPGLLFQHKLAPADGVIVPSIGRTTRHRLIACEKWRDIGAGQYLFDVLRLRKLLAPAVRTEMKRPVPYTEAVFGQMRGFPDGIREGRGKKGELLKPARDMSPICCQTTMSFHQDLHFLN</sequence>
<comment type="caution">
    <text evidence="1">The sequence shown here is derived from an EMBL/GenBank/DDBJ whole genome shotgun (WGS) entry which is preliminary data.</text>
</comment>
<accession>A0A1B7KVR9</accession>
<dbReference type="AlphaFoldDB" id="A0A1B7KVR9"/>
<dbReference type="OrthoDB" id="7268940at2"/>
<evidence type="ECO:0000313" key="2">
    <source>
        <dbReference type="Proteomes" id="UP000078290"/>
    </source>
</evidence>
<gene>
    <name evidence="1" type="ORF">A7K69_16065</name>
</gene>
<protein>
    <submittedName>
        <fullName evidence="1">Uncharacterized protein</fullName>
    </submittedName>
</protein>
<organism evidence="1 2">
    <name type="scientific">Parageobacillus thermoglucosidasius</name>
    <name type="common">Geobacillus thermoglucosidasius</name>
    <dbReference type="NCBI Taxonomy" id="1426"/>
    <lineage>
        <taxon>Bacteria</taxon>
        <taxon>Bacillati</taxon>
        <taxon>Bacillota</taxon>
        <taxon>Bacilli</taxon>
        <taxon>Bacillales</taxon>
        <taxon>Anoxybacillaceae</taxon>
        <taxon>Parageobacillus</taxon>
    </lineage>
</organism>
<name>A0A1B7KVR9_PARTM</name>
<evidence type="ECO:0000313" key="1">
    <source>
        <dbReference type="EMBL" id="OAT74074.1"/>
    </source>
</evidence>